<gene>
    <name evidence="3" type="ORF">LTR09_005847</name>
</gene>
<name>A0AAJ0DG71_9PEZI</name>
<dbReference type="Proteomes" id="UP001271007">
    <property type="component" value="Unassembled WGS sequence"/>
</dbReference>
<dbReference type="InterPro" id="IPR036291">
    <property type="entry name" value="NAD(P)-bd_dom_sf"/>
</dbReference>
<proteinExistence type="inferred from homology"/>
<dbReference type="Gene3D" id="3.40.50.720">
    <property type="entry name" value="NAD(P)-binding Rossmann-like Domain"/>
    <property type="match status" value="1"/>
</dbReference>
<dbReference type="EMBL" id="JAWDJX010000017">
    <property type="protein sequence ID" value="KAK3053221.1"/>
    <property type="molecule type" value="Genomic_DNA"/>
</dbReference>
<keyword evidence="4" id="KW-1185">Reference proteome</keyword>
<organism evidence="3 4">
    <name type="scientific">Extremus antarcticus</name>
    <dbReference type="NCBI Taxonomy" id="702011"/>
    <lineage>
        <taxon>Eukaryota</taxon>
        <taxon>Fungi</taxon>
        <taxon>Dikarya</taxon>
        <taxon>Ascomycota</taxon>
        <taxon>Pezizomycotina</taxon>
        <taxon>Dothideomycetes</taxon>
        <taxon>Dothideomycetidae</taxon>
        <taxon>Mycosphaerellales</taxon>
        <taxon>Extremaceae</taxon>
        <taxon>Extremus</taxon>
    </lineage>
</organism>
<dbReference type="PANTHER" id="PTHR15020">
    <property type="entry name" value="FLAVIN REDUCTASE-RELATED"/>
    <property type="match status" value="1"/>
</dbReference>
<evidence type="ECO:0000259" key="2">
    <source>
        <dbReference type="Pfam" id="PF13460"/>
    </source>
</evidence>
<comment type="caution">
    <text evidence="3">The sequence shown here is derived from an EMBL/GenBank/DDBJ whole genome shotgun (WGS) entry which is preliminary data.</text>
</comment>
<dbReference type="InterPro" id="IPR016040">
    <property type="entry name" value="NAD(P)-bd_dom"/>
</dbReference>
<protein>
    <recommendedName>
        <fullName evidence="2">NAD(P)-binding domain-containing protein</fullName>
    </recommendedName>
</protein>
<evidence type="ECO:0000256" key="1">
    <source>
        <dbReference type="ARBA" id="ARBA00038376"/>
    </source>
</evidence>
<dbReference type="PANTHER" id="PTHR15020:SF50">
    <property type="entry name" value="UPF0659 PROTEIN YMR090W"/>
    <property type="match status" value="1"/>
</dbReference>
<sequence length="222" mass="24010">MRCLVLGASGRTGQLVVEDALKRGHQVTALVRKSSSMKPRNGLTVVEGTPLQKGDIERAFSTTATPPDVTVVALNATRVSDSPFAKPLAPPMFIRDCVRNTTAVMAEYRVKRIVIMSAWGVGSSWNPSPWMLKLLFSHTNMSYQTEDHNATDADVRANDTLSWTLVRPVILKEGAAAPVRDLGETGKAAGLFSGITRASVAEFLVKAAETEEWSKKAVVISN</sequence>
<reference evidence="3" key="1">
    <citation type="submission" date="2023-04" db="EMBL/GenBank/DDBJ databases">
        <title>Black Yeasts Isolated from many extreme environments.</title>
        <authorList>
            <person name="Coleine C."/>
            <person name="Stajich J.E."/>
            <person name="Selbmann L."/>
        </authorList>
    </citation>
    <scope>NUCLEOTIDE SEQUENCE</scope>
    <source>
        <strain evidence="3">CCFEE 5312</strain>
    </source>
</reference>
<accession>A0AAJ0DG71</accession>
<dbReference type="Pfam" id="PF13460">
    <property type="entry name" value="NAD_binding_10"/>
    <property type="match status" value="1"/>
</dbReference>
<dbReference type="AlphaFoldDB" id="A0AAJ0DG71"/>
<evidence type="ECO:0000313" key="3">
    <source>
        <dbReference type="EMBL" id="KAK3053221.1"/>
    </source>
</evidence>
<evidence type="ECO:0000313" key="4">
    <source>
        <dbReference type="Proteomes" id="UP001271007"/>
    </source>
</evidence>
<dbReference type="SUPFAM" id="SSF51735">
    <property type="entry name" value="NAD(P)-binding Rossmann-fold domains"/>
    <property type="match status" value="1"/>
</dbReference>
<feature type="domain" description="NAD(P)-binding" evidence="2">
    <location>
        <begin position="7"/>
        <end position="210"/>
    </location>
</feature>
<comment type="similarity">
    <text evidence="1">Belongs to the avfA family.</text>
</comment>